<dbReference type="Proteomes" id="UP000596123">
    <property type="component" value="Segment"/>
</dbReference>
<organism evidence="1 2">
    <name type="scientific">Erwinia phage pEa_SNUABM_5</name>
    <dbReference type="NCBI Taxonomy" id="2797313"/>
    <lineage>
        <taxon>Viruses</taxon>
        <taxon>Duplodnaviria</taxon>
        <taxon>Heunggongvirae</taxon>
        <taxon>Uroviricota</taxon>
        <taxon>Caudoviricetes</taxon>
        <taxon>Rivsvirus</taxon>
        <taxon>Rivsvirus SNUABM5</taxon>
    </lineage>
</organism>
<keyword evidence="2" id="KW-1185">Reference proteome</keyword>
<proteinExistence type="predicted"/>
<reference evidence="1 2" key="1">
    <citation type="submission" date="2020-12" db="EMBL/GenBank/DDBJ databases">
        <title>Complete genome sequence of Erwinia phage pEa_SNUABM_5.</title>
        <authorList>
            <person name="Kim S.G."/>
            <person name="Lee S.B."/>
            <person name="Kwon J."/>
            <person name="Park S.C."/>
        </authorList>
    </citation>
    <scope>NUCLEOTIDE SEQUENCE [LARGE SCALE GENOMIC DNA]</scope>
</reference>
<accession>A0A7T8EPJ3</accession>
<name>A0A7T8EPJ3_9CAUD</name>
<evidence type="ECO:0000313" key="2">
    <source>
        <dbReference type="Proteomes" id="UP000596123"/>
    </source>
</evidence>
<dbReference type="EMBL" id="MW366843">
    <property type="protein sequence ID" value="QQO90324.1"/>
    <property type="molecule type" value="Genomic_DNA"/>
</dbReference>
<evidence type="ECO:0000313" key="1">
    <source>
        <dbReference type="EMBL" id="QQO90324.1"/>
    </source>
</evidence>
<protein>
    <submittedName>
        <fullName evidence="1">Uncharacterized protein</fullName>
    </submittedName>
</protein>
<gene>
    <name evidence="1" type="ORF">pEaSNUABM5_00182</name>
</gene>
<sequence length="88" mass="10178">MKITVNLAESTSADKINTTAVRLYLQDKLAKKLITARELQRVVDWMKEHPMQFQQQSRLAQTNAVMALRLYKRIVGKDIPRPEKPKDA</sequence>